<dbReference type="Proteomes" id="UP001177021">
    <property type="component" value="Unassembled WGS sequence"/>
</dbReference>
<keyword evidence="2" id="KW-1185">Reference proteome</keyword>
<protein>
    <submittedName>
        <fullName evidence="1">Uncharacterized protein</fullName>
    </submittedName>
</protein>
<gene>
    <name evidence="1" type="ORF">MILVUS5_LOCUS28852</name>
</gene>
<proteinExistence type="predicted"/>
<accession>A0ACB0L4N6</accession>
<name>A0ACB0L4N6_TRIPR</name>
<evidence type="ECO:0000313" key="2">
    <source>
        <dbReference type="Proteomes" id="UP001177021"/>
    </source>
</evidence>
<reference evidence="1" key="1">
    <citation type="submission" date="2023-10" db="EMBL/GenBank/DDBJ databases">
        <authorList>
            <person name="Rodriguez Cubillos JULIANA M."/>
            <person name="De Vega J."/>
        </authorList>
    </citation>
    <scope>NUCLEOTIDE SEQUENCE</scope>
</reference>
<sequence length="213" mass="22562">MKMIQIILFIFSLISYTSISNATSSINDFCVADLLNPSTPSGYPCKSETIVTENDFVFSGLVAGNMQNSFKVGLFSVNVTNLPGLNGLGISAARIDIGFNGSVPMHTHPGASEILIVFQGQITAGFITPTKLIVKTLNPGDVFVFPKGLLHFQLNTGVGTAIAYAAFTTTNPGIHLTDFLLFGNTLPTPTVSKTTLLDPQQIMKLKAVFGGSG</sequence>
<evidence type="ECO:0000313" key="1">
    <source>
        <dbReference type="EMBL" id="CAJ2663414.1"/>
    </source>
</evidence>
<organism evidence="1 2">
    <name type="scientific">Trifolium pratense</name>
    <name type="common">Red clover</name>
    <dbReference type="NCBI Taxonomy" id="57577"/>
    <lineage>
        <taxon>Eukaryota</taxon>
        <taxon>Viridiplantae</taxon>
        <taxon>Streptophyta</taxon>
        <taxon>Embryophyta</taxon>
        <taxon>Tracheophyta</taxon>
        <taxon>Spermatophyta</taxon>
        <taxon>Magnoliopsida</taxon>
        <taxon>eudicotyledons</taxon>
        <taxon>Gunneridae</taxon>
        <taxon>Pentapetalae</taxon>
        <taxon>rosids</taxon>
        <taxon>fabids</taxon>
        <taxon>Fabales</taxon>
        <taxon>Fabaceae</taxon>
        <taxon>Papilionoideae</taxon>
        <taxon>50 kb inversion clade</taxon>
        <taxon>NPAAA clade</taxon>
        <taxon>Hologalegina</taxon>
        <taxon>IRL clade</taxon>
        <taxon>Trifolieae</taxon>
        <taxon>Trifolium</taxon>
    </lineage>
</organism>
<comment type="caution">
    <text evidence="1">The sequence shown here is derived from an EMBL/GenBank/DDBJ whole genome shotgun (WGS) entry which is preliminary data.</text>
</comment>
<dbReference type="EMBL" id="CASHSV030000409">
    <property type="protein sequence ID" value="CAJ2663414.1"/>
    <property type="molecule type" value="Genomic_DNA"/>
</dbReference>